<feature type="compositionally biased region" description="Basic and acidic residues" evidence="1">
    <location>
        <begin position="166"/>
        <end position="189"/>
    </location>
</feature>
<feature type="region of interest" description="Disordered" evidence="1">
    <location>
        <begin position="79"/>
        <end position="113"/>
    </location>
</feature>
<evidence type="ECO:0000256" key="1">
    <source>
        <dbReference type="SAM" id="MobiDB-lite"/>
    </source>
</evidence>
<accession>A0A176VL32</accession>
<gene>
    <name evidence="2" type="ORF">AXG93_154s1290</name>
</gene>
<feature type="region of interest" description="Disordered" evidence="1">
    <location>
        <begin position="161"/>
        <end position="189"/>
    </location>
</feature>
<dbReference type="AlphaFoldDB" id="A0A176VL32"/>
<protein>
    <submittedName>
        <fullName evidence="2">Uncharacterized protein</fullName>
    </submittedName>
</protein>
<dbReference type="EMBL" id="LVLJ01003591">
    <property type="protein sequence ID" value="OAE20655.1"/>
    <property type="molecule type" value="Genomic_DNA"/>
</dbReference>
<feature type="compositionally biased region" description="Basic and acidic residues" evidence="1">
    <location>
        <begin position="79"/>
        <end position="90"/>
    </location>
</feature>
<organism evidence="2 3">
    <name type="scientific">Marchantia polymorpha subsp. ruderalis</name>
    <dbReference type="NCBI Taxonomy" id="1480154"/>
    <lineage>
        <taxon>Eukaryota</taxon>
        <taxon>Viridiplantae</taxon>
        <taxon>Streptophyta</taxon>
        <taxon>Embryophyta</taxon>
        <taxon>Marchantiophyta</taxon>
        <taxon>Marchantiopsida</taxon>
        <taxon>Marchantiidae</taxon>
        <taxon>Marchantiales</taxon>
        <taxon>Marchantiaceae</taxon>
        <taxon>Marchantia</taxon>
    </lineage>
</organism>
<evidence type="ECO:0000313" key="2">
    <source>
        <dbReference type="EMBL" id="OAE20655.1"/>
    </source>
</evidence>
<keyword evidence="3" id="KW-1185">Reference proteome</keyword>
<reference evidence="2" key="1">
    <citation type="submission" date="2016-03" db="EMBL/GenBank/DDBJ databases">
        <title>Mechanisms controlling the formation of the plant cell surface in tip-growing cells are functionally conserved among land plants.</title>
        <authorList>
            <person name="Honkanen S."/>
            <person name="Jones V.A."/>
            <person name="Morieri G."/>
            <person name="Champion C."/>
            <person name="Hetherington A.J."/>
            <person name="Kelly S."/>
            <person name="Saint-Marcoux D."/>
            <person name="Proust H."/>
            <person name="Prescott H."/>
            <person name="Dolan L."/>
        </authorList>
    </citation>
    <scope>NUCLEOTIDE SEQUENCE [LARGE SCALE GENOMIC DNA]</scope>
    <source>
        <tissue evidence="2">Whole gametophyte</tissue>
    </source>
</reference>
<proteinExistence type="predicted"/>
<dbReference type="Proteomes" id="UP000077202">
    <property type="component" value="Unassembled WGS sequence"/>
</dbReference>
<comment type="caution">
    <text evidence="2">The sequence shown here is derived from an EMBL/GenBank/DDBJ whole genome shotgun (WGS) entry which is preliminary data.</text>
</comment>
<feature type="compositionally biased region" description="Basic and acidic residues" evidence="1">
    <location>
        <begin position="100"/>
        <end position="113"/>
    </location>
</feature>
<evidence type="ECO:0000313" key="3">
    <source>
        <dbReference type="Proteomes" id="UP000077202"/>
    </source>
</evidence>
<name>A0A176VL32_MARPO</name>
<sequence length="189" mass="21407">MLSILKRSYECMTSNQAARKKERKKDLGRIKHSPPQYCPVGLLLLLWFGAVWCSEVAVVNEEVTRHNARQEPMKHVAVAEELDSRESNRNDEEEATAARGLDELDREDCRESPNKVYGGLVPPWDRGIKEMRSLDRGVDEHGVREEGMNAVRLSALDCLSGAGAGDENRVVERREEREEGRREMSCAAQ</sequence>